<dbReference type="PANTHER" id="PTHR46143">
    <property type="entry name" value="CALPAIN-7"/>
    <property type="match status" value="1"/>
</dbReference>
<reference evidence="6 7" key="1">
    <citation type="journal article" date="2015" name="Genome Biol. Evol.">
        <title>The genome of winter moth (Operophtera brumata) provides a genomic perspective on sexual dimorphism and phenology.</title>
        <authorList>
            <person name="Derks M.F."/>
            <person name="Smit S."/>
            <person name="Salis L."/>
            <person name="Schijlen E."/>
            <person name="Bossers A."/>
            <person name="Mateman C."/>
            <person name="Pijl A.S."/>
            <person name="de Ridder D."/>
            <person name="Groenen M.A."/>
            <person name="Visser M.E."/>
            <person name="Megens H.J."/>
        </authorList>
    </citation>
    <scope>NUCLEOTIDE SEQUENCE [LARGE SCALE GENOMIC DNA]</scope>
    <source>
        <strain evidence="6">WM2013NL</strain>
        <tissue evidence="6">Head and thorax</tissue>
    </source>
</reference>
<dbReference type="Proteomes" id="UP000037510">
    <property type="component" value="Unassembled WGS sequence"/>
</dbReference>
<organism evidence="6 7">
    <name type="scientific">Operophtera brumata</name>
    <name type="common">Winter moth</name>
    <name type="synonym">Phalaena brumata</name>
    <dbReference type="NCBI Taxonomy" id="104452"/>
    <lineage>
        <taxon>Eukaryota</taxon>
        <taxon>Metazoa</taxon>
        <taxon>Ecdysozoa</taxon>
        <taxon>Arthropoda</taxon>
        <taxon>Hexapoda</taxon>
        <taxon>Insecta</taxon>
        <taxon>Pterygota</taxon>
        <taxon>Neoptera</taxon>
        <taxon>Endopterygota</taxon>
        <taxon>Lepidoptera</taxon>
        <taxon>Glossata</taxon>
        <taxon>Ditrysia</taxon>
        <taxon>Geometroidea</taxon>
        <taxon>Geometridae</taxon>
        <taxon>Larentiinae</taxon>
        <taxon>Operophtera</taxon>
    </lineage>
</organism>
<accession>A0A0L7KQI8</accession>
<evidence type="ECO:0000256" key="3">
    <source>
        <dbReference type="ARBA" id="ARBA00022807"/>
    </source>
</evidence>
<dbReference type="GO" id="GO:0006508">
    <property type="term" value="P:proteolysis"/>
    <property type="evidence" value="ECO:0007669"/>
    <property type="project" value="UniProtKB-KW"/>
</dbReference>
<protein>
    <submittedName>
        <fullName evidence="6">Calpain-7</fullName>
    </submittedName>
</protein>
<dbReference type="GO" id="GO:0004198">
    <property type="term" value="F:calcium-dependent cysteine-type endopeptidase activity"/>
    <property type="evidence" value="ECO:0007669"/>
    <property type="project" value="InterPro"/>
</dbReference>
<evidence type="ECO:0000256" key="1">
    <source>
        <dbReference type="ARBA" id="ARBA00022670"/>
    </source>
</evidence>
<feature type="domain" description="Calpain catalytic" evidence="5">
    <location>
        <begin position="46"/>
        <end position="193"/>
    </location>
</feature>
<feature type="non-terminal residue" evidence="6">
    <location>
        <position position="1"/>
    </location>
</feature>
<dbReference type="EMBL" id="JTDY01007277">
    <property type="protein sequence ID" value="KOB65331.1"/>
    <property type="molecule type" value="Genomic_DNA"/>
</dbReference>
<evidence type="ECO:0000256" key="4">
    <source>
        <dbReference type="PROSITE-ProRule" id="PRU00239"/>
    </source>
</evidence>
<dbReference type="SUPFAM" id="SSF54001">
    <property type="entry name" value="Cysteine proteinases"/>
    <property type="match status" value="1"/>
</dbReference>
<keyword evidence="1" id="KW-0645">Protease</keyword>
<keyword evidence="3" id="KW-0788">Thiol protease</keyword>
<feature type="non-terminal residue" evidence="6">
    <location>
        <position position="432"/>
    </location>
</feature>
<comment type="caution">
    <text evidence="4">Lacks conserved residue(s) required for the propagation of feature annotation.</text>
</comment>
<keyword evidence="7" id="KW-1185">Reference proteome</keyword>
<dbReference type="PROSITE" id="PS50203">
    <property type="entry name" value="CALPAIN_CAT"/>
    <property type="match status" value="1"/>
</dbReference>
<dbReference type="STRING" id="104452.A0A0L7KQI8"/>
<name>A0A0L7KQI8_OPEBR</name>
<dbReference type="SUPFAM" id="SSF49758">
    <property type="entry name" value="Calpain large subunit, middle domain (domain III)"/>
    <property type="match status" value="1"/>
</dbReference>
<evidence type="ECO:0000313" key="7">
    <source>
        <dbReference type="Proteomes" id="UP000037510"/>
    </source>
</evidence>
<dbReference type="AlphaFoldDB" id="A0A0L7KQI8"/>
<dbReference type="SMART" id="SM00230">
    <property type="entry name" value="CysPc"/>
    <property type="match status" value="1"/>
</dbReference>
<comment type="caution">
    <text evidence="6">The sequence shown here is derived from an EMBL/GenBank/DDBJ whole genome shotgun (WGS) entry which is preliminary data.</text>
</comment>
<keyword evidence="2" id="KW-0378">Hydrolase</keyword>
<evidence type="ECO:0000259" key="5">
    <source>
        <dbReference type="PROSITE" id="PS50203"/>
    </source>
</evidence>
<dbReference type="InterPro" id="IPR001300">
    <property type="entry name" value="Peptidase_C2_calpain_cat"/>
</dbReference>
<gene>
    <name evidence="6" type="ORF">OBRU01_22891</name>
</gene>
<dbReference type="InterPro" id="IPR038765">
    <property type="entry name" value="Papain-like_cys_pep_sf"/>
</dbReference>
<sequence length="432" mass="49385">MDVDLSEKFQYALPFEDRASELKLSAKQAKEFDSWIRPHELCTDPKMIVGDHNKNKEPVYNPFGKYMVKLHLNGVRRKVIIDDRLPYSKYGRLLCSFSNNKNEFWVSLLEKAYMKVMGGYDFPGSNSNIDLHALTGWIPERSAIRPSEPDFNADSLFETLRTRLARGEVLASVATGELSEPDAERTGLVATHAKWEAGNGPAKDSYNIGENPQFSLHVHGKGAVWLLLTRHITRIDDFSNNKEYITLLIQTTETTGGKYTLVVSQYEKTTTIYYTLRAYATCPFTLNKLQNYPHCRTSYHEDAMTIYYTLRAYATCPFTLNKLQNYPHCRTSYHEEAITIYYTLRAYATCPFTLNKLQNYPHCRTNHRATYPNNPKFTITVPDCRGGCHVLAELKGPKQYQLGVDARVEGMDDPNSSPKDGINFLTTNTWNN</sequence>
<dbReference type="Pfam" id="PF00648">
    <property type="entry name" value="Peptidase_C2"/>
    <property type="match status" value="1"/>
</dbReference>
<evidence type="ECO:0000256" key="2">
    <source>
        <dbReference type="ARBA" id="ARBA00022801"/>
    </source>
</evidence>
<evidence type="ECO:0000313" key="6">
    <source>
        <dbReference type="EMBL" id="KOB65331.1"/>
    </source>
</evidence>
<dbReference type="PANTHER" id="PTHR46143:SF1">
    <property type="entry name" value="CALPAIN-7"/>
    <property type="match status" value="1"/>
</dbReference>
<dbReference type="InterPro" id="IPR036213">
    <property type="entry name" value="Calpain_III_sf"/>
</dbReference>
<dbReference type="InterPro" id="IPR051297">
    <property type="entry name" value="PalB/RIM13"/>
</dbReference>
<proteinExistence type="predicted"/>